<proteinExistence type="predicted"/>
<organism evidence="1 2">
    <name type="scientific">Halomonas dongshanensis</name>
    <dbReference type="NCBI Taxonomy" id="2890835"/>
    <lineage>
        <taxon>Bacteria</taxon>
        <taxon>Pseudomonadati</taxon>
        <taxon>Pseudomonadota</taxon>
        <taxon>Gammaproteobacteria</taxon>
        <taxon>Oceanospirillales</taxon>
        <taxon>Halomonadaceae</taxon>
        <taxon>Halomonas</taxon>
    </lineage>
</organism>
<evidence type="ECO:0000313" key="1">
    <source>
        <dbReference type="EMBL" id="MCS2609550.1"/>
    </source>
</evidence>
<name>A0ABT2EDB9_9GAMM</name>
<sequence>MKKIIDFFLKKSKYGNVIDSPEDRVNAFISHWYKQWSKAQRKMGDEVNFDYWGDLISDVDGTHFVAGSSSGSRNSFGSKANYDPGIEKITECNIQGNTASVFTEIYDEAFNSSKYHVYDLEFEEEKGWKITKIFTLFHSPKSPVVDHDKHAEIFSMSIFDAPFLEREDHIDLNENKLFQAERSISIPDLEEGVVKLESIGKLRVSSGVLGILDFGYNLYDLEPLQRRVSPGGYPVEYVTINGYVAGIRVKFKDSEESVKWYAANTPSGNGVYSVDSGNLAIFDVGKLMSLSRIKKERILSVWSLGGKPGLVSMVDEDDCVISTSGFGDGYYPAFWGVNAQGEVSSLYIDFMILVRETENGLYESV</sequence>
<keyword evidence="2" id="KW-1185">Reference proteome</keyword>
<protein>
    <submittedName>
        <fullName evidence="1">DUF4241 domain-containing protein</fullName>
    </submittedName>
</protein>
<dbReference type="Pfam" id="PF14025">
    <property type="entry name" value="DUF4241"/>
    <property type="match status" value="1"/>
</dbReference>
<dbReference type="InterPro" id="IPR025335">
    <property type="entry name" value="DUF4241"/>
</dbReference>
<comment type="caution">
    <text evidence="1">The sequence shown here is derived from an EMBL/GenBank/DDBJ whole genome shotgun (WGS) entry which is preliminary data.</text>
</comment>
<accession>A0ABT2EDB9</accession>
<gene>
    <name evidence="1" type="ORF">LLY24_09510</name>
</gene>
<dbReference type="EMBL" id="JAJISC010000004">
    <property type="protein sequence ID" value="MCS2609550.1"/>
    <property type="molecule type" value="Genomic_DNA"/>
</dbReference>
<dbReference type="Proteomes" id="UP001165542">
    <property type="component" value="Unassembled WGS sequence"/>
</dbReference>
<dbReference type="RefSeq" id="WP_259036063.1">
    <property type="nucleotide sequence ID" value="NZ_JAJISC010000004.1"/>
</dbReference>
<reference evidence="1" key="1">
    <citation type="submission" date="2021-11" db="EMBL/GenBank/DDBJ databases">
        <title>Halomonas sp., isolated from a coastal aquaculture zone in Dongshan Bay.</title>
        <authorList>
            <person name="Lin W."/>
        </authorList>
    </citation>
    <scope>NUCLEOTIDE SEQUENCE</scope>
    <source>
        <strain evidence="1">Yzlin-01</strain>
    </source>
</reference>
<evidence type="ECO:0000313" key="2">
    <source>
        <dbReference type="Proteomes" id="UP001165542"/>
    </source>
</evidence>